<sequence>MALIELSVQGMTCNHCVAAVEKALRAVPGVQTVAVHLDANSATVEGDSMDTEALVQAIESEGYTAQVR</sequence>
<evidence type="ECO:0000313" key="5">
    <source>
        <dbReference type="Proteomes" id="UP000315403"/>
    </source>
</evidence>
<dbReference type="InterPro" id="IPR017969">
    <property type="entry name" value="Heavy-metal-associated_CS"/>
</dbReference>
<dbReference type="GO" id="GO:0006825">
    <property type="term" value="P:copper ion transport"/>
    <property type="evidence" value="ECO:0007669"/>
    <property type="project" value="InterPro"/>
</dbReference>
<dbReference type="PRINTS" id="PR00944">
    <property type="entry name" value="CUEXPORT"/>
</dbReference>
<dbReference type="GO" id="GO:0005507">
    <property type="term" value="F:copper ion binding"/>
    <property type="evidence" value="ECO:0007669"/>
    <property type="project" value="InterPro"/>
</dbReference>
<dbReference type="PANTHER" id="PTHR46594:SF4">
    <property type="entry name" value="P-TYPE CATION-TRANSPORTING ATPASE"/>
    <property type="match status" value="1"/>
</dbReference>
<dbReference type="Proteomes" id="UP000315403">
    <property type="component" value="Unassembled WGS sequence"/>
</dbReference>
<dbReference type="EMBL" id="SZUV01000002">
    <property type="protein sequence ID" value="TQN50031.1"/>
    <property type="molecule type" value="Genomic_DNA"/>
</dbReference>
<dbReference type="Gene3D" id="3.30.70.100">
    <property type="match status" value="1"/>
</dbReference>
<protein>
    <submittedName>
        <fullName evidence="4">Copper-exporting P-type ATPase</fullName>
    </submittedName>
</protein>
<evidence type="ECO:0000256" key="1">
    <source>
        <dbReference type="ARBA" id="ARBA00022723"/>
    </source>
</evidence>
<dbReference type="InterPro" id="IPR036163">
    <property type="entry name" value="HMA_dom_sf"/>
</dbReference>
<dbReference type="PROSITE" id="PS50846">
    <property type="entry name" value="HMA_2"/>
    <property type="match status" value="1"/>
</dbReference>
<accession>A0A543Q127</accession>
<dbReference type="AlphaFoldDB" id="A0A543Q127"/>
<evidence type="ECO:0000313" key="4">
    <source>
        <dbReference type="EMBL" id="TQN50031.1"/>
    </source>
</evidence>
<dbReference type="RefSeq" id="WP_010641491.1">
    <property type="nucleotide sequence ID" value="NZ_AFOH01000119.1"/>
</dbReference>
<evidence type="ECO:0000256" key="2">
    <source>
        <dbReference type="ARBA" id="ARBA00023008"/>
    </source>
</evidence>
<dbReference type="InterPro" id="IPR006121">
    <property type="entry name" value="HMA_dom"/>
</dbReference>
<dbReference type="InterPro" id="IPR006122">
    <property type="entry name" value="HMA_Cu_ion-bd"/>
</dbReference>
<dbReference type="PROSITE" id="PS01047">
    <property type="entry name" value="HMA_1"/>
    <property type="match status" value="1"/>
</dbReference>
<reference evidence="4 5" key="1">
    <citation type="submission" date="2019-03" db="EMBL/GenBank/DDBJ databases">
        <title>New insights into Acidothiobacillus thiooxidans sulfur metabolism through coupled gene expression, solution geochemistry, microscopy and spectroscopy analyses.</title>
        <authorList>
            <person name="Camacho D."/>
            <person name="Frazao R."/>
            <person name="Fouillen A."/>
            <person name="Nanci A."/>
            <person name="Lang B.F."/>
            <person name="Apte S.C."/>
            <person name="Baron C."/>
            <person name="Warren L.A."/>
        </authorList>
    </citation>
    <scope>NUCLEOTIDE SEQUENCE [LARGE SCALE GENOMIC DNA]</scope>
    <source>
        <strain evidence="4 5">ATCC 19377</strain>
    </source>
</reference>
<dbReference type="Pfam" id="PF00403">
    <property type="entry name" value="HMA"/>
    <property type="match status" value="1"/>
</dbReference>
<dbReference type="NCBIfam" id="TIGR00003">
    <property type="entry name" value="copper ion binding protein"/>
    <property type="match status" value="1"/>
</dbReference>
<evidence type="ECO:0000259" key="3">
    <source>
        <dbReference type="PROSITE" id="PS50846"/>
    </source>
</evidence>
<comment type="caution">
    <text evidence="4">The sequence shown here is derived from an EMBL/GenBank/DDBJ whole genome shotgun (WGS) entry which is preliminary data.</text>
</comment>
<feature type="domain" description="HMA" evidence="3">
    <location>
        <begin position="2"/>
        <end position="66"/>
    </location>
</feature>
<dbReference type="CDD" id="cd00371">
    <property type="entry name" value="HMA"/>
    <property type="match status" value="1"/>
</dbReference>
<dbReference type="InterPro" id="IPR000428">
    <property type="entry name" value="Cu-bd"/>
</dbReference>
<dbReference type="PANTHER" id="PTHR46594">
    <property type="entry name" value="P-TYPE CATION-TRANSPORTING ATPASE"/>
    <property type="match status" value="1"/>
</dbReference>
<proteinExistence type="predicted"/>
<gene>
    <name evidence="4" type="primary">copA</name>
    <name evidence="4" type="ORF">DLNHIDIE_02827</name>
</gene>
<keyword evidence="1" id="KW-0479">Metal-binding</keyword>
<keyword evidence="2" id="KW-0186">Copper</keyword>
<organism evidence="4 5">
    <name type="scientific">Acidithiobacillus thiooxidans ATCC 19377</name>
    <dbReference type="NCBI Taxonomy" id="637390"/>
    <lineage>
        <taxon>Bacteria</taxon>
        <taxon>Pseudomonadati</taxon>
        <taxon>Pseudomonadota</taxon>
        <taxon>Acidithiobacillia</taxon>
        <taxon>Acidithiobacillales</taxon>
        <taxon>Acidithiobacillaceae</taxon>
        <taxon>Acidithiobacillus</taxon>
    </lineage>
</organism>
<dbReference type="SUPFAM" id="SSF55008">
    <property type="entry name" value="HMA, heavy metal-associated domain"/>
    <property type="match status" value="1"/>
</dbReference>
<dbReference type="FunFam" id="3.30.70.100:FF:000005">
    <property type="entry name" value="Copper-exporting P-type ATPase A"/>
    <property type="match status" value="1"/>
</dbReference>
<name>A0A543Q127_ACITH</name>